<dbReference type="Proteomes" id="UP000184300">
    <property type="component" value="Unassembled WGS sequence"/>
</dbReference>
<dbReference type="STRING" id="1160497.A0A1L9VPL7"/>
<feature type="compositionally biased region" description="Polar residues" evidence="1">
    <location>
        <begin position="925"/>
        <end position="939"/>
    </location>
</feature>
<evidence type="ECO:0000256" key="1">
    <source>
        <dbReference type="SAM" id="MobiDB-lite"/>
    </source>
</evidence>
<dbReference type="GeneID" id="34465914"/>
<dbReference type="CDD" id="cd02440">
    <property type="entry name" value="AdoMet_MTases"/>
    <property type="match status" value="1"/>
</dbReference>
<dbReference type="PANTHER" id="PTHR43591">
    <property type="entry name" value="METHYLTRANSFERASE"/>
    <property type="match status" value="1"/>
</dbReference>
<dbReference type="InterPro" id="IPR029063">
    <property type="entry name" value="SAM-dependent_MTases_sf"/>
</dbReference>
<name>A0A1L9VPL7_ASPGL</name>
<dbReference type="EMBL" id="KV878893">
    <property type="protein sequence ID" value="OJJ85865.1"/>
    <property type="molecule type" value="Genomic_DNA"/>
</dbReference>
<gene>
    <name evidence="2" type="ORF">ASPGLDRAFT_73071</name>
</gene>
<dbReference type="RefSeq" id="XP_022402559.1">
    <property type="nucleotide sequence ID" value="XM_022549654.1"/>
</dbReference>
<accession>A0A1L9VPL7</accession>
<dbReference type="Pfam" id="PF13489">
    <property type="entry name" value="Methyltransf_23"/>
    <property type="match status" value="1"/>
</dbReference>
<dbReference type="VEuPathDB" id="FungiDB:ASPGLDRAFT_73071"/>
<dbReference type="PANTHER" id="PTHR43591:SF10">
    <property type="entry name" value="ABC TRANSMEMBRANE TYPE-1 DOMAIN-CONTAINING PROTEIN-RELATED"/>
    <property type="match status" value="1"/>
</dbReference>
<sequence length="1050" mass="120124">MSQQSSQDFDTQSLTASVTDYPIEHGRRYHRYHEGAYLYPNDEQELDRLDMQHHMFKLINEGRLFFAPVKNPQRILDIGTGSGIWPMEMASIFPQAEIVGTDLSPVQPTEVPENVHFLVDDATEDDWLWEHDHFDFIHISHLTGSLPSYKALLRKAMRHLKPGGYIECHELDPMPRCDDSTMPPENPDGFCDYALHDWFDLNVRSGQVSDPPRQFRVAPRMARFMNDLGFVDVQTHKSMLPTNSWPSDPHLKNIGSWSETNWLEALSGWSYKPLMILGWSKPEIEVFLVEVRRCIQNRDIHSYTEYHVVTGRKPLPGEQSDDFLATTFRRFTNGGNTGRKQQRRYESRAPGPLEARRRLAKRRNTALASIAGSGPLGDISCLFGRNGREHMKWTDTRGRRGEVQARVDVEYQGMKPLVPPGDAFPFYEKNTGLSGLGGWPVEVGISDSAAREKYLEEYLESNWSTTAIKDILNELDINLQHEPAYSRKIFSYLLAKSVRTKAVDGSLFRFLDDLTLNIRGSGNYTAVVEHLARHETRLSQRSGCLGAIARALELGLIPPDEVCAIVKAIPRIRSVKPNPKYMIDWYRQMWGAIGRCDVLTHGDLDAETVDAWLGILEQRHSAAGMTLASEIILATQDSNLGCSWVPKFIMRWLDLQVKTGSEVDGTFVSELLSHFNPNLVSEYMIRITEDLTFSEKDRHRRLLLEKWQDCLFELQDVRSLMFSPVWLDLNSQKAAMPDSEAMELPTDQIILRLWVLRTLSEHFGPPWKHSKHVDAPIIQLFDHYESNTKQAAEGDFLSNLMKDIHDLDIPFSGLMMLAVDMKIRKNMTKATRKALQRLERSRVSFADLFTDLHTYNSSKSLFFSSFEETVSQVDVSSIAFTNHVVHLAKTGDSKSVWTLIRLLRAHTPLKVSLAKSWPDPDFPEQPTTIPNTTSESQHNLPNPHDSLEMIHILAIVLSCSKNLTPRRSFHLVHWLYDFLMTHNAPVKPSLIRAMYHAGIIRYQREGLRVAPTRYLYIWELVKRFEDADVAKELMEGPRYGVSNVGVEEDE</sequence>
<keyword evidence="3" id="KW-1185">Reference proteome</keyword>
<reference evidence="3" key="1">
    <citation type="journal article" date="2017" name="Genome Biol.">
        <title>Comparative genomics reveals high biological diversity and specific adaptations in the industrially and medically important fungal genus Aspergillus.</title>
        <authorList>
            <person name="de Vries R.P."/>
            <person name="Riley R."/>
            <person name="Wiebenga A."/>
            <person name="Aguilar-Osorio G."/>
            <person name="Amillis S."/>
            <person name="Uchima C.A."/>
            <person name="Anderluh G."/>
            <person name="Asadollahi M."/>
            <person name="Askin M."/>
            <person name="Barry K."/>
            <person name="Battaglia E."/>
            <person name="Bayram O."/>
            <person name="Benocci T."/>
            <person name="Braus-Stromeyer S.A."/>
            <person name="Caldana C."/>
            <person name="Canovas D."/>
            <person name="Cerqueira G.C."/>
            <person name="Chen F."/>
            <person name="Chen W."/>
            <person name="Choi C."/>
            <person name="Clum A."/>
            <person name="Dos Santos R.A."/>
            <person name="Damasio A.R."/>
            <person name="Diallinas G."/>
            <person name="Emri T."/>
            <person name="Fekete E."/>
            <person name="Flipphi M."/>
            <person name="Freyberg S."/>
            <person name="Gallo A."/>
            <person name="Gournas C."/>
            <person name="Habgood R."/>
            <person name="Hainaut M."/>
            <person name="Harispe M.L."/>
            <person name="Henrissat B."/>
            <person name="Hilden K.S."/>
            <person name="Hope R."/>
            <person name="Hossain A."/>
            <person name="Karabika E."/>
            <person name="Karaffa L."/>
            <person name="Karanyi Z."/>
            <person name="Krasevec N."/>
            <person name="Kuo A."/>
            <person name="Kusch H."/>
            <person name="LaButti K."/>
            <person name="Lagendijk E.L."/>
            <person name="Lapidus A."/>
            <person name="Levasseur A."/>
            <person name="Lindquist E."/>
            <person name="Lipzen A."/>
            <person name="Logrieco A.F."/>
            <person name="MacCabe A."/>
            <person name="Maekelae M.R."/>
            <person name="Malavazi I."/>
            <person name="Melin P."/>
            <person name="Meyer V."/>
            <person name="Mielnichuk N."/>
            <person name="Miskei M."/>
            <person name="Molnar A.P."/>
            <person name="Mule G."/>
            <person name="Ngan C.Y."/>
            <person name="Orejas M."/>
            <person name="Orosz E."/>
            <person name="Ouedraogo J.P."/>
            <person name="Overkamp K.M."/>
            <person name="Park H.-S."/>
            <person name="Perrone G."/>
            <person name="Piumi F."/>
            <person name="Punt P.J."/>
            <person name="Ram A.F."/>
            <person name="Ramon A."/>
            <person name="Rauscher S."/>
            <person name="Record E."/>
            <person name="Riano-Pachon D.M."/>
            <person name="Robert V."/>
            <person name="Roehrig J."/>
            <person name="Ruller R."/>
            <person name="Salamov A."/>
            <person name="Salih N.S."/>
            <person name="Samson R.A."/>
            <person name="Sandor E."/>
            <person name="Sanguinetti M."/>
            <person name="Schuetze T."/>
            <person name="Sepcic K."/>
            <person name="Shelest E."/>
            <person name="Sherlock G."/>
            <person name="Sophianopoulou V."/>
            <person name="Squina F.M."/>
            <person name="Sun H."/>
            <person name="Susca A."/>
            <person name="Todd R.B."/>
            <person name="Tsang A."/>
            <person name="Unkles S.E."/>
            <person name="van de Wiele N."/>
            <person name="van Rossen-Uffink D."/>
            <person name="Oliveira J.V."/>
            <person name="Vesth T.C."/>
            <person name="Visser J."/>
            <person name="Yu J.-H."/>
            <person name="Zhou M."/>
            <person name="Andersen M.R."/>
            <person name="Archer D.B."/>
            <person name="Baker S.E."/>
            <person name="Benoit I."/>
            <person name="Brakhage A.A."/>
            <person name="Braus G.H."/>
            <person name="Fischer R."/>
            <person name="Frisvad J.C."/>
            <person name="Goldman G.H."/>
            <person name="Houbraken J."/>
            <person name="Oakley B."/>
            <person name="Pocsi I."/>
            <person name="Scazzocchio C."/>
            <person name="Seiboth B."/>
            <person name="vanKuyk P.A."/>
            <person name="Wortman J."/>
            <person name="Dyer P.S."/>
            <person name="Grigoriev I.V."/>
        </authorList>
    </citation>
    <scope>NUCLEOTIDE SEQUENCE [LARGE SCALE GENOMIC DNA]</scope>
    <source>
        <strain evidence="3">CBS 516.65</strain>
    </source>
</reference>
<organism evidence="2 3">
    <name type="scientific">Aspergillus glaucus CBS 516.65</name>
    <dbReference type="NCBI Taxonomy" id="1160497"/>
    <lineage>
        <taxon>Eukaryota</taxon>
        <taxon>Fungi</taxon>
        <taxon>Dikarya</taxon>
        <taxon>Ascomycota</taxon>
        <taxon>Pezizomycotina</taxon>
        <taxon>Eurotiomycetes</taxon>
        <taxon>Eurotiomycetidae</taxon>
        <taxon>Eurotiales</taxon>
        <taxon>Aspergillaceae</taxon>
        <taxon>Aspergillus</taxon>
        <taxon>Aspergillus subgen. Aspergillus</taxon>
    </lineage>
</organism>
<dbReference type="OrthoDB" id="2013972at2759"/>
<dbReference type="Gene3D" id="3.40.50.150">
    <property type="entry name" value="Vaccinia Virus protein VP39"/>
    <property type="match status" value="1"/>
</dbReference>
<feature type="region of interest" description="Disordered" evidence="1">
    <location>
        <begin position="918"/>
        <end position="939"/>
    </location>
</feature>
<evidence type="ECO:0008006" key="4">
    <source>
        <dbReference type="Google" id="ProtNLM"/>
    </source>
</evidence>
<evidence type="ECO:0000313" key="3">
    <source>
        <dbReference type="Proteomes" id="UP000184300"/>
    </source>
</evidence>
<dbReference type="SUPFAM" id="SSF53335">
    <property type="entry name" value="S-adenosyl-L-methionine-dependent methyltransferases"/>
    <property type="match status" value="1"/>
</dbReference>
<protein>
    <recommendedName>
        <fullName evidence="4">Methyltransferase domain-containing protein</fullName>
    </recommendedName>
</protein>
<proteinExistence type="predicted"/>
<feature type="region of interest" description="Disordered" evidence="1">
    <location>
        <begin position="331"/>
        <end position="353"/>
    </location>
</feature>
<dbReference type="AlphaFoldDB" id="A0A1L9VPL7"/>
<evidence type="ECO:0000313" key="2">
    <source>
        <dbReference type="EMBL" id="OJJ85865.1"/>
    </source>
</evidence>
<dbReference type="GO" id="GO:0008168">
    <property type="term" value="F:methyltransferase activity"/>
    <property type="evidence" value="ECO:0007669"/>
    <property type="project" value="TreeGrafter"/>
</dbReference>